<feature type="compositionally biased region" description="Polar residues" evidence="5">
    <location>
        <begin position="100"/>
        <end position="114"/>
    </location>
</feature>
<evidence type="ECO:0000313" key="8">
    <source>
        <dbReference type="Proteomes" id="UP001165063"/>
    </source>
</evidence>
<keyword evidence="2 4" id="KW-0238">DNA-binding</keyword>
<dbReference type="GO" id="GO:0000978">
    <property type="term" value="F:RNA polymerase II cis-regulatory region sequence-specific DNA binding"/>
    <property type="evidence" value="ECO:0007669"/>
    <property type="project" value="UniProtKB-ARBA"/>
</dbReference>
<dbReference type="PANTHER" id="PTHR11829">
    <property type="entry name" value="FORKHEAD BOX PROTEIN"/>
    <property type="match status" value="1"/>
</dbReference>
<gene>
    <name evidence="7" type="ORF">Amon01_000484600</name>
</gene>
<dbReference type="PROSITE" id="PS00657">
    <property type="entry name" value="FORK_HEAD_1"/>
    <property type="match status" value="1"/>
</dbReference>
<dbReference type="OrthoDB" id="5954824at2759"/>
<dbReference type="AlphaFoldDB" id="A0A9W6YTY9"/>
<feature type="compositionally biased region" description="Low complexity" evidence="5">
    <location>
        <begin position="275"/>
        <end position="297"/>
    </location>
</feature>
<feature type="region of interest" description="Disordered" evidence="5">
    <location>
        <begin position="667"/>
        <end position="691"/>
    </location>
</feature>
<feature type="compositionally biased region" description="Low complexity" evidence="5">
    <location>
        <begin position="507"/>
        <end position="546"/>
    </location>
</feature>
<feature type="region of interest" description="Disordered" evidence="5">
    <location>
        <begin position="412"/>
        <end position="431"/>
    </location>
</feature>
<feature type="compositionally biased region" description="Polar residues" evidence="5">
    <location>
        <begin position="1"/>
        <end position="34"/>
    </location>
</feature>
<dbReference type="InterPro" id="IPR018122">
    <property type="entry name" value="TF_fork_head_CS_1"/>
</dbReference>
<evidence type="ECO:0000256" key="5">
    <source>
        <dbReference type="SAM" id="MobiDB-lite"/>
    </source>
</evidence>
<evidence type="ECO:0000259" key="6">
    <source>
        <dbReference type="PROSITE" id="PS50039"/>
    </source>
</evidence>
<dbReference type="FunFam" id="1.10.10.10:FF:000260">
    <property type="entry name" value="Forkhead transcription factor (Sep1)"/>
    <property type="match status" value="1"/>
</dbReference>
<dbReference type="InterPro" id="IPR036388">
    <property type="entry name" value="WH-like_DNA-bd_sf"/>
</dbReference>
<keyword evidence="8" id="KW-1185">Reference proteome</keyword>
<dbReference type="PROSITE" id="PS00658">
    <property type="entry name" value="FORK_HEAD_2"/>
    <property type="match status" value="1"/>
</dbReference>
<dbReference type="PRINTS" id="PR00053">
    <property type="entry name" value="FORKHEAD"/>
</dbReference>
<feature type="compositionally biased region" description="Polar residues" evidence="5">
    <location>
        <begin position="479"/>
        <end position="495"/>
    </location>
</feature>
<feature type="compositionally biased region" description="Polar residues" evidence="5">
    <location>
        <begin position="344"/>
        <end position="356"/>
    </location>
</feature>
<dbReference type="Pfam" id="PF00250">
    <property type="entry name" value="Forkhead"/>
    <property type="match status" value="1"/>
</dbReference>
<dbReference type="EMBL" id="BSXU01002450">
    <property type="protein sequence ID" value="GMG37670.1"/>
    <property type="molecule type" value="Genomic_DNA"/>
</dbReference>
<evidence type="ECO:0000256" key="3">
    <source>
        <dbReference type="ARBA" id="ARBA00023242"/>
    </source>
</evidence>
<feature type="region of interest" description="Disordered" evidence="5">
    <location>
        <begin position="275"/>
        <end position="306"/>
    </location>
</feature>
<comment type="caution">
    <text evidence="7">The sequence shown here is derived from an EMBL/GenBank/DDBJ whole genome shotgun (WGS) entry which is preliminary data.</text>
</comment>
<dbReference type="InterPro" id="IPR030456">
    <property type="entry name" value="TF_fork_head_CS_2"/>
</dbReference>
<comment type="subcellular location">
    <subcellularLocation>
        <location evidence="1 4">Nucleus</location>
    </subcellularLocation>
</comment>
<feature type="domain" description="Fork-head" evidence="6">
    <location>
        <begin position="181"/>
        <end position="274"/>
    </location>
</feature>
<feature type="region of interest" description="Disordered" evidence="5">
    <location>
        <begin position="1"/>
        <end position="40"/>
    </location>
</feature>
<keyword evidence="3 4" id="KW-0539">Nucleus</keyword>
<name>A0A9W6YTY9_AMBMO</name>
<evidence type="ECO:0000256" key="4">
    <source>
        <dbReference type="PROSITE-ProRule" id="PRU00089"/>
    </source>
</evidence>
<accession>A0A9W6YTY9</accession>
<dbReference type="GO" id="GO:0005634">
    <property type="term" value="C:nucleus"/>
    <property type="evidence" value="ECO:0007669"/>
    <property type="project" value="UniProtKB-SubCell"/>
</dbReference>
<dbReference type="SMART" id="SM00339">
    <property type="entry name" value="FH"/>
    <property type="match status" value="1"/>
</dbReference>
<organism evidence="7 8">
    <name type="scientific">Ambrosiozyma monospora</name>
    <name type="common">Yeast</name>
    <name type="synonym">Endomycopsis monosporus</name>
    <dbReference type="NCBI Taxonomy" id="43982"/>
    <lineage>
        <taxon>Eukaryota</taxon>
        <taxon>Fungi</taxon>
        <taxon>Dikarya</taxon>
        <taxon>Ascomycota</taxon>
        <taxon>Saccharomycotina</taxon>
        <taxon>Pichiomycetes</taxon>
        <taxon>Pichiales</taxon>
        <taxon>Pichiaceae</taxon>
        <taxon>Ambrosiozyma</taxon>
    </lineage>
</organism>
<reference evidence="7" key="1">
    <citation type="submission" date="2023-04" db="EMBL/GenBank/DDBJ databases">
        <title>Ambrosiozyma monospora NBRC 1965.</title>
        <authorList>
            <person name="Ichikawa N."/>
            <person name="Sato H."/>
            <person name="Tonouchi N."/>
        </authorList>
    </citation>
    <scope>NUCLEOTIDE SEQUENCE</scope>
    <source>
        <strain evidence="7">NBRC 1965</strain>
    </source>
</reference>
<dbReference type="InterPro" id="IPR036390">
    <property type="entry name" value="WH_DNA-bd_sf"/>
</dbReference>
<dbReference type="SUPFAM" id="SSF46785">
    <property type="entry name" value="Winged helix' DNA-binding domain"/>
    <property type="match status" value="1"/>
</dbReference>
<proteinExistence type="predicted"/>
<evidence type="ECO:0000256" key="1">
    <source>
        <dbReference type="ARBA" id="ARBA00004123"/>
    </source>
</evidence>
<sequence>MSNSLMEPVASSNNTDVNSTIYPTSKGNELSTPPHSILRDGTNRVMKMSSLPNNQEKIISEQALLSPDIISPQNSFLNMSSTKPKGMSLSAAFSPGGVKGQSSSSPLSIVNDENLNPANLQNQKQQQQQPLAAPKFNKKRSNNSEDGAPSSKKSKRFKGPQCVPVPPPSELAPIVFEASTKPPYSYASLIGMAILRAPERKLTLSQIYQWITDTFSYYRKGEVGWQNSIRHNLSLNKSFAKTEKSKDGKGHFWTIVEGYEYQFFNVKGHKKFTHSNARSSSANVSSSKAVAATKSKSMTNPSTTTASTLAMDKEKIPELKRTTTDIPSRSRTPPPIQSPVKVGTATSTPSIVMSDPSTLHTPVRLTNMNNQQSATQSLLGTIPELTAPTPSWAASAAAGSHIIFRTFPSTPEVPTTGYETQSPNTLFFGSNNNNTAPSSVHKRTSSYNLPFTSSFSCNSSFELSPIRPKETGPLLEPISPSQFFKPSHQKSSSLGSTSLAMHHHSHSLSSGSSKSTSSSNSNPQQQLSSSFTSNTTTSSSSSSSSSAKFRTPNHLLRTPVSSLASNNSTSIRKLWCSPSYLDDFYPSPVKFLDMGGMVGPNMTPGTSKTVNGDGGVCILNTALNGGLPSSSAALASLMARSDSGSTNNNNNIQSAPFLSPSRILSMKSPARSSTNGLNINMNGGTRDSVTPSKLALSASPLTKLALKKIGGHSQTRRLGGELKAVAHAENKTPVKRNGGYSANEIFGGTELLCPIGGHDDESV</sequence>
<feature type="compositionally biased region" description="Low complexity" evidence="5">
    <location>
        <begin position="115"/>
        <end position="135"/>
    </location>
</feature>
<dbReference type="PANTHER" id="PTHR11829:SF343">
    <property type="entry name" value="FORK-HEAD DOMAIN-CONTAINING PROTEIN"/>
    <property type="match status" value="1"/>
</dbReference>
<dbReference type="InterPro" id="IPR001766">
    <property type="entry name" value="Fork_head_dom"/>
</dbReference>
<dbReference type="GO" id="GO:0001228">
    <property type="term" value="F:DNA-binding transcription activator activity, RNA polymerase II-specific"/>
    <property type="evidence" value="ECO:0007669"/>
    <property type="project" value="UniProtKB-ARBA"/>
</dbReference>
<evidence type="ECO:0000256" key="2">
    <source>
        <dbReference type="ARBA" id="ARBA00023125"/>
    </source>
</evidence>
<feature type="region of interest" description="Disordered" evidence="5">
    <location>
        <begin position="471"/>
        <end position="553"/>
    </location>
</feature>
<dbReference type="PROSITE" id="PS50039">
    <property type="entry name" value="FORK_HEAD_3"/>
    <property type="match status" value="1"/>
</dbReference>
<dbReference type="InterPro" id="IPR050211">
    <property type="entry name" value="FOX_domain-containing"/>
</dbReference>
<feature type="region of interest" description="Disordered" evidence="5">
    <location>
        <begin position="88"/>
        <end position="163"/>
    </location>
</feature>
<dbReference type="CDD" id="cd00059">
    <property type="entry name" value="FH_FOX"/>
    <property type="match status" value="1"/>
</dbReference>
<feature type="compositionally biased region" description="Polar residues" evidence="5">
    <location>
        <begin position="670"/>
        <end position="691"/>
    </location>
</feature>
<evidence type="ECO:0000313" key="7">
    <source>
        <dbReference type="EMBL" id="GMG37670.1"/>
    </source>
</evidence>
<dbReference type="Gene3D" id="1.10.10.10">
    <property type="entry name" value="Winged helix-like DNA-binding domain superfamily/Winged helix DNA-binding domain"/>
    <property type="match status" value="1"/>
</dbReference>
<feature type="DNA-binding region" description="Fork-head" evidence="4">
    <location>
        <begin position="181"/>
        <end position="274"/>
    </location>
</feature>
<dbReference type="Proteomes" id="UP001165063">
    <property type="component" value="Unassembled WGS sequence"/>
</dbReference>
<feature type="region of interest" description="Disordered" evidence="5">
    <location>
        <begin position="324"/>
        <end position="356"/>
    </location>
</feature>
<protein>
    <submittedName>
        <fullName evidence="7">Unnamed protein product</fullName>
    </submittedName>
</protein>